<dbReference type="SMART" id="SM00234">
    <property type="entry name" value="START"/>
    <property type="match status" value="1"/>
</dbReference>
<evidence type="ECO:0000256" key="3">
    <source>
        <dbReference type="ARBA" id="ARBA00004496"/>
    </source>
</evidence>
<name>A0A8J2RL60_9CRUS</name>
<dbReference type="OrthoDB" id="5403181at2759"/>
<evidence type="ECO:0000256" key="1">
    <source>
        <dbReference type="ARBA" id="ARBA00004230"/>
    </source>
</evidence>
<dbReference type="InterPro" id="IPR023393">
    <property type="entry name" value="START-like_dom_sf"/>
</dbReference>
<evidence type="ECO:0000259" key="17">
    <source>
        <dbReference type="PROSITE" id="PS50848"/>
    </source>
</evidence>
<dbReference type="GO" id="GO:0008289">
    <property type="term" value="F:lipid binding"/>
    <property type="evidence" value="ECO:0007669"/>
    <property type="project" value="UniProtKB-KW"/>
</dbReference>
<keyword evidence="7" id="KW-0282">Flagellum</keyword>
<evidence type="ECO:0000313" key="19">
    <source>
        <dbReference type="Proteomes" id="UP000789390"/>
    </source>
</evidence>
<evidence type="ECO:0000256" key="11">
    <source>
        <dbReference type="ARBA" id="ARBA00023121"/>
    </source>
</evidence>
<evidence type="ECO:0000256" key="8">
    <source>
        <dbReference type="ARBA" id="ARBA00022990"/>
    </source>
</evidence>
<accession>A0A8J2RL60</accession>
<reference evidence="18" key="1">
    <citation type="submission" date="2021-11" db="EMBL/GenBank/DDBJ databases">
        <authorList>
            <person name="Schell T."/>
        </authorList>
    </citation>
    <scope>NUCLEOTIDE SEQUENCE</scope>
    <source>
        <strain evidence="18">M5</strain>
    </source>
</reference>
<keyword evidence="9" id="KW-0445">Lipid transport</keyword>
<dbReference type="SUPFAM" id="SSF55961">
    <property type="entry name" value="Bet v1-like"/>
    <property type="match status" value="1"/>
</dbReference>
<evidence type="ECO:0000256" key="12">
    <source>
        <dbReference type="ARBA" id="ARBA00023136"/>
    </source>
</evidence>
<dbReference type="PROSITE" id="PS50848">
    <property type="entry name" value="START"/>
    <property type="match status" value="1"/>
</dbReference>
<sequence>MEENMMQVAADEDFEKLWQMVADNSWKLEYQHDEINVWSKHSNSTDLKMIKVKTTFTDVDMWLLFDLLMDGEYRSLWDTAMVESYTLGFLNPNNDVGYYAMSCPPPIQNRDFVLQRSWLATPKKISILNHSITHKDLPPKKYFVRGISYITGYVIEPLPGKSKGLTLAYVSATDPRGAIPTWAVNKGTQYFAPKMMKTLHKACLGYLDWKQLHSPGFKPWLYPEQMDYPKLLVDQNTAVNGANKITLNDKGNNRESKEMGVNLN</sequence>
<evidence type="ECO:0000313" key="18">
    <source>
        <dbReference type="EMBL" id="CAH0104593.1"/>
    </source>
</evidence>
<evidence type="ECO:0000256" key="2">
    <source>
        <dbReference type="ARBA" id="ARBA00004370"/>
    </source>
</evidence>
<dbReference type="InterPro" id="IPR002913">
    <property type="entry name" value="START_lipid-bd_dom"/>
</dbReference>
<keyword evidence="10" id="KW-0969">Cilium</keyword>
<dbReference type="GO" id="GO:0005829">
    <property type="term" value="C:cytosol"/>
    <property type="evidence" value="ECO:0007669"/>
    <property type="project" value="UniProtKB-ARBA"/>
</dbReference>
<keyword evidence="8" id="KW-0007">Acetylation</keyword>
<keyword evidence="4" id="KW-0813">Transport</keyword>
<proteinExistence type="predicted"/>
<keyword evidence="11" id="KW-0446">Lipid-binding</keyword>
<dbReference type="InterPro" id="IPR051213">
    <property type="entry name" value="START_lipid_transfer"/>
</dbReference>
<dbReference type="InterPro" id="IPR041951">
    <property type="entry name" value="STARD10_START"/>
</dbReference>
<evidence type="ECO:0000256" key="13">
    <source>
        <dbReference type="ARBA" id="ARBA00023273"/>
    </source>
</evidence>
<evidence type="ECO:0000256" key="9">
    <source>
        <dbReference type="ARBA" id="ARBA00023055"/>
    </source>
</evidence>
<dbReference type="Proteomes" id="UP000789390">
    <property type="component" value="Unassembled WGS sequence"/>
</dbReference>
<evidence type="ECO:0000256" key="16">
    <source>
        <dbReference type="ARBA" id="ARBA00080073"/>
    </source>
</evidence>
<dbReference type="PANTHER" id="PTHR19308">
    <property type="entry name" value="PHOSPHATIDYLCHOLINE TRANSFER PROTEIN"/>
    <property type="match status" value="1"/>
</dbReference>
<keyword evidence="5" id="KW-0963">Cytoplasm</keyword>
<keyword evidence="13" id="KW-0966">Cell projection</keyword>
<evidence type="ECO:0000256" key="7">
    <source>
        <dbReference type="ARBA" id="ARBA00022846"/>
    </source>
</evidence>
<dbReference type="GO" id="GO:0016020">
    <property type="term" value="C:membrane"/>
    <property type="evidence" value="ECO:0007669"/>
    <property type="project" value="UniProtKB-SubCell"/>
</dbReference>
<dbReference type="GO" id="GO:0006869">
    <property type="term" value="P:lipid transport"/>
    <property type="evidence" value="ECO:0007669"/>
    <property type="project" value="UniProtKB-KW"/>
</dbReference>
<gene>
    <name evidence="18" type="ORF">DGAL_LOCUS7502</name>
</gene>
<evidence type="ECO:0000256" key="6">
    <source>
        <dbReference type="ARBA" id="ARBA00022553"/>
    </source>
</evidence>
<comment type="caution">
    <text evidence="18">The sequence shown here is derived from an EMBL/GenBank/DDBJ whole genome shotgun (WGS) entry which is preliminary data.</text>
</comment>
<keyword evidence="12" id="KW-0472">Membrane</keyword>
<evidence type="ECO:0000256" key="4">
    <source>
        <dbReference type="ARBA" id="ARBA00022448"/>
    </source>
</evidence>
<dbReference type="CDD" id="cd08871">
    <property type="entry name" value="START_STARD10-like"/>
    <property type="match status" value="1"/>
</dbReference>
<dbReference type="Gene3D" id="3.30.530.20">
    <property type="match status" value="1"/>
</dbReference>
<dbReference type="EMBL" id="CAKKLH010000146">
    <property type="protein sequence ID" value="CAH0104593.1"/>
    <property type="molecule type" value="Genomic_DNA"/>
</dbReference>
<dbReference type="Pfam" id="PF01852">
    <property type="entry name" value="START"/>
    <property type="match status" value="1"/>
</dbReference>
<dbReference type="PANTHER" id="PTHR19308:SF14">
    <property type="entry name" value="START DOMAIN-CONTAINING PROTEIN"/>
    <property type="match status" value="1"/>
</dbReference>
<evidence type="ECO:0000256" key="15">
    <source>
        <dbReference type="ARBA" id="ARBA00076937"/>
    </source>
</evidence>
<dbReference type="FunFam" id="3.30.530.20:FF:000008">
    <property type="entry name" value="START domain containing 10"/>
    <property type="match status" value="1"/>
</dbReference>
<evidence type="ECO:0000256" key="5">
    <source>
        <dbReference type="ARBA" id="ARBA00022490"/>
    </source>
</evidence>
<protein>
    <recommendedName>
        <fullName evidence="14">START domain-containing protein 10</fullName>
    </recommendedName>
    <alternativeName>
        <fullName evidence="15">PCTP-like protein</fullName>
    </alternativeName>
    <alternativeName>
        <fullName evidence="16">StAR-related lipid transfer protein 10</fullName>
    </alternativeName>
</protein>
<dbReference type="GO" id="GO:0031514">
    <property type="term" value="C:motile cilium"/>
    <property type="evidence" value="ECO:0007669"/>
    <property type="project" value="UniProtKB-SubCell"/>
</dbReference>
<dbReference type="AlphaFoldDB" id="A0A8J2RL60"/>
<feature type="domain" description="START" evidence="17">
    <location>
        <begin position="15"/>
        <end position="208"/>
    </location>
</feature>
<comment type="subcellular location">
    <subcellularLocation>
        <location evidence="1">Cell projection</location>
        <location evidence="1">Cilium</location>
        <location evidence="1">Flagellum</location>
    </subcellularLocation>
    <subcellularLocation>
        <location evidence="3">Cytoplasm</location>
    </subcellularLocation>
    <subcellularLocation>
        <location evidence="2">Membrane</location>
    </subcellularLocation>
</comment>
<keyword evidence="19" id="KW-1185">Reference proteome</keyword>
<evidence type="ECO:0000256" key="10">
    <source>
        <dbReference type="ARBA" id="ARBA00023069"/>
    </source>
</evidence>
<organism evidence="18 19">
    <name type="scientific">Daphnia galeata</name>
    <dbReference type="NCBI Taxonomy" id="27404"/>
    <lineage>
        <taxon>Eukaryota</taxon>
        <taxon>Metazoa</taxon>
        <taxon>Ecdysozoa</taxon>
        <taxon>Arthropoda</taxon>
        <taxon>Crustacea</taxon>
        <taxon>Branchiopoda</taxon>
        <taxon>Diplostraca</taxon>
        <taxon>Cladocera</taxon>
        <taxon>Anomopoda</taxon>
        <taxon>Daphniidae</taxon>
        <taxon>Daphnia</taxon>
    </lineage>
</organism>
<evidence type="ECO:0000256" key="14">
    <source>
        <dbReference type="ARBA" id="ARBA00070345"/>
    </source>
</evidence>
<keyword evidence="6" id="KW-0597">Phosphoprotein</keyword>